<evidence type="ECO:0000313" key="9">
    <source>
        <dbReference type="RefSeq" id="XP_022332358.1"/>
    </source>
</evidence>
<dbReference type="GeneID" id="111130038"/>
<evidence type="ECO:0000313" key="14">
    <source>
        <dbReference type="RefSeq" id="XP_022332364.1"/>
    </source>
</evidence>
<dbReference type="GO" id="GO:0016020">
    <property type="term" value="C:membrane"/>
    <property type="evidence" value="ECO:0007669"/>
    <property type="project" value="UniProtKB-SubCell"/>
</dbReference>
<feature type="transmembrane region" description="Helical" evidence="5">
    <location>
        <begin position="158"/>
        <end position="179"/>
    </location>
</feature>
<dbReference type="RefSeq" id="XP_022332364.1">
    <property type="nucleotide sequence ID" value="XM_022476656.1"/>
</dbReference>
<keyword evidence="3 5" id="KW-1133">Transmembrane helix</keyword>
<dbReference type="PANTHER" id="PTHR24064">
    <property type="entry name" value="SOLUTE CARRIER FAMILY 22 MEMBER"/>
    <property type="match status" value="1"/>
</dbReference>
<dbReference type="GO" id="GO:0022857">
    <property type="term" value="F:transmembrane transporter activity"/>
    <property type="evidence" value="ECO:0007669"/>
    <property type="project" value="InterPro"/>
</dbReference>
<dbReference type="SUPFAM" id="SSF103473">
    <property type="entry name" value="MFS general substrate transporter"/>
    <property type="match status" value="1"/>
</dbReference>
<evidence type="ECO:0000313" key="13">
    <source>
        <dbReference type="RefSeq" id="XP_022332363.1"/>
    </source>
</evidence>
<dbReference type="KEGG" id="cvn:111130038"/>
<name>A0A8B8DVV3_CRAVI</name>
<comment type="subcellular location">
    <subcellularLocation>
        <location evidence="1">Membrane</location>
        <topology evidence="1">Multi-pass membrane protein</topology>
    </subcellularLocation>
</comment>
<gene>
    <name evidence="8 9 10 11 12 13 14 15" type="primary">LOC111130038</name>
</gene>
<protein>
    <submittedName>
        <fullName evidence="8 9">Solute carrier family 22 member 6-B-like</fullName>
    </submittedName>
</protein>
<evidence type="ECO:0000313" key="8">
    <source>
        <dbReference type="RefSeq" id="XP_022332357.1"/>
    </source>
</evidence>
<keyword evidence="2 5" id="KW-0812">Transmembrane</keyword>
<dbReference type="RefSeq" id="XP_022332361.1">
    <property type="nucleotide sequence ID" value="XM_022476653.1"/>
</dbReference>
<dbReference type="Gene3D" id="1.20.1250.20">
    <property type="entry name" value="MFS general substrate transporter like domains"/>
    <property type="match status" value="1"/>
</dbReference>
<evidence type="ECO:0000313" key="11">
    <source>
        <dbReference type="RefSeq" id="XP_022332361.1"/>
    </source>
</evidence>
<feature type="transmembrane region" description="Helical" evidence="5">
    <location>
        <begin position="26"/>
        <end position="47"/>
    </location>
</feature>
<dbReference type="Pfam" id="PF00083">
    <property type="entry name" value="Sugar_tr"/>
    <property type="match status" value="1"/>
</dbReference>
<organism evidence="7 12">
    <name type="scientific">Crassostrea virginica</name>
    <name type="common">Eastern oyster</name>
    <dbReference type="NCBI Taxonomy" id="6565"/>
    <lineage>
        <taxon>Eukaryota</taxon>
        <taxon>Metazoa</taxon>
        <taxon>Spiralia</taxon>
        <taxon>Lophotrochozoa</taxon>
        <taxon>Mollusca</taxon>
        <taxon>Bivalvia</taxon>
        <taxon>Autobranchia</taxon>
        <taxon>Pteriomorphia</taxon>
        <taxon>Ostreida</taxon>
        <taxon>Ostreoidea</taxon>
        <taxon>Ostreidae</taxon>
        <taxon>Crassostrea</taxon>
    </lineage>
</organism>
<sequence>MEQNLDVDEIWRALRPWGLYQIRQMAFMWAANLPCSVHLLAVVFIGYRPGFHCADILPVRFNASNDTISDVTYNECSVTLSYNLTNSSRTTDSCPNGYKYNAHDDVSFVTEWGLVCDESAKVDISQSLMLLGQGVGGFLCTGLSDKFGRKTVHIGSHVTIFVLCLITSFIPSYVGYITLRFFTGMAVEAV</sequence>
<dbReference type="InterPro" id="IPR036259">
    <property type="entry name" value="MFS_trans_sf"/>
</dbReference>
<reference evidence="8 9" key="1">
    <citation type="submission" date="2025-04" db="UniProtKB">
        <authorList>
            <consortium name="RefSeq"/>
        </authorList>
    </citation>
    <scope>IDENTIFICATION</scope>
    <source>
        <tissue evidence="8 9">Whole sample</tissue>
    </source>
</reference>
<dbReference type="RefSeq" id="XP_022332357.1">
    <property type="nucleotide sequence ID" value="XM_022476649.1"/>
</dbReference>
<dbReference type="RefSeq" id="XP_022332358.1">
    <property type="nucleotide sequence ID" value="XM_022476650.1"/>
</dbReference>
<evidence type="ECO:0000256" key="4">
    <source>
        <dbReference type="ARBA" id="ARBA00023136"/>
    </source>
</evidence>
<dbReference type="OrthoDB" id="6151412at2759"/>
<feature type="domain" description="Major facilitator superfamily (MFS) profile" evidence="6">
    <location>
        <begin position="38"/>
        <end position="190"/>
    </location>
</feature>
<dbReference type="Proteomes" id="UP000694844">
    <property type="component" value="Chromosome 4"/>
</dbReference>
<evidence type="ECO:0000313" key="12">
    <source>
        <dbReference type="RefSeq" id="XP_022332362.1"/>
    </source>
</evidence>
<evidence type="ECO:0000256" key="2">
    <source>
        <dbReference type="ARBA" id="ARBA00022692"/>
    </source>
</evidence>
<dbReference type="RefSeq" id="XP_022332363.1">
    <property type="nucleotide sequence ID" value="XM_022476655.1"/>
</dbReference>
<evidence type="ECO:0000256" key="1">
    <source>
        <dbReference type="ARBA" id="ARBA00004141"/>
    </source>
</evidence>
<accession>A0A8B8DVV3</accession>
<dbReference type="InterPro" id="IPR005828">
    <property type="entry name" value="MFS_sugar_transport-like"/>
</dbReference>
<evidence type="ECO:0000313" key="10">
    <source>
        <dbReference type="RefSeq" id="XP_022332360.1"/>
    </source>
</evidence>
<dbReference type="PROSITE" id="PS50850">
    <property type="entry name" value="MFS"/>
    <property type="match status" value="1"/>
</dbReference>
<evidence type="ECO:0000313" key="7">
    <source>
        <dbReference type="Proteomes" id="UP000694844"/>
    </source>
</evidence>
<proteinExistence type="predicted"/>
<dbReference type="InterPro" id="IPR020846">
    <property type="entry name" value="MFS_dom"/>
</dbReference>
<evidence type="ECO:0000313" key="15">
    <source>
        <dbReference type="RefSeq" id="XP_022332365.1"/>
    </source>
</evidence>
<evidence type="ECO:0000256" key="3">
    <source>
        <dbReference type="ARBA" id="ARBA00022989"/>
    </source>
</evidence>
<evidence type="ECO:0000256" key="5">
    <source>
        <dbReference type="SAM" id="Phobius"/>
    </source>
</evidence>
<dbReference type="RefSeq" id="XP_022332365.1">
    <property type="nucleotide sequence ID" value="XM_022476657.1"/>
</dbReference>
<dbReference type="RefSeq" id="XP_022332362.1">
    <property type="nucleotide sequence ID" value="XM_022476654.1"/>
</dbReference>
<keyword evidence="4 5" id="KW-0472">Membrane</keyword>
<evidence type="ECO:0000259" key="6">
    <source>
        <dbReference type="PROSITE" id="PS50850"/>
    </source>
</evidence>
<keyword evidence="7" id="KW-1185">Reference proteome</keyword>
<dbReference type="RefSeq" id="XP_022332360.1">
    <property type="nucleotide sequence ID" value="XM_022476652.1"/>
</dbReference>
<dbReference type="AlphaFoldDB" id="A0A8B8DVV3"/>